<keyword evidence="2" id="KW-1185">Reference proteome</keyword>
<sequence>MKRKQPILAIALQAPWSLGDCGGSRFAALFLLALAVARRAGHVGVPAHDLHFAGQAGSAFPMALSRAFKQFSRAGIAVGWGRNTGADIATLSLRGRIHGPFWLADGELERLKFSTNGRAVAPASLKSLLCTITGAAAGSTDVPAHADLEARLDRWIRVFVLRQSAEEGRLAMPEVMDGLSRVRWDASQGRDASQRWALSLQARYARLARQGGEARALYRELHRLCRSPDPVDEHEEFLQRTPVLEAMSEIGLAWCDHQDDRSAAALMRLEQMRYLFEGDASQASLRLSSRLAAEYFNLRALCRRALLLARTSDQRAHDAWQVLRDMQLALVCAVETDSLTLMEAVASNLGYSLWLLAPALQERLGANAGRRLAVRWILTGEALARRHGLGSGSYWNIIYICRIARGAVVNMGEDAGAAIPFVNWSARVWTLQELRSELAQSDGDASDPAGRELRSLCELLLPSSLPDWLTLTTRMLAAVSEDAGDASISAIQRCAAMLEHLWQLVLHDRAVPAASLRRSLESRLASLEVAQRKYFRADLARLPRL</sequence>
<dbReference type="EMBL" id="CP060783">
    <property type="protein sequence ID" value="QNP47911.1"/>
    <property type="molecule type" value="Genomic_DNA"/>
</dbReference>
<reference evidence="1 2" key="1">
    <citation type="submission" date="2020-08" db="EMBL/GenBank/DDBJ databases">
        <title>Genome sequence of Diaphorobacter aerolatus KACC 16536T.</title>
        <authorList>
            <person name="Hyun D.-W."/>
            <person name="Bae J.-W."/>
        </authorList>
    </citation>
    <scope>NUCLEOTIDE SEQUENCE [LARGE SCALE GENOMIC DNA]</scope>
    <source>
        <strain evidence="1 2">KACC 16536</strain>
    </source>
</reference>
<dbReference type="RefSeq" id="WP_187723591.1">
    <property type="nucleotide sequence ID" value="NZ_CP060783.1"/>
</dbReference>
<organism evidence="1 2">
    <name type="scientific">Diaphorobacter aerolatus</name>
    <dbReference type="NCBI Taxonomy" id="1288495"/>
    <lineage>
        <taxon>Bacteria</taxon>
        <taxon>Pseudomonadati</taxon>
        <taxon>Pseudomonadota</taxon>
        <taxon>Betaproteobacteria</taxon>
        <taxon>Burkholderiales</taxon>
        <taxon>Comamonadaceae</taxon>
        <taxon>Diaphorobacter</taxon>
    </lineage>
</organism>
<gene>
    <name evidence="1" type="ORF">H9K75_17570</name>
</gene>
<dbReference type="AlphaFoldDB" id="A0A7H0GHZ5"/>
<evidence type="ECO:0000313" key="2">
    <source>
        <dbReference type="Proteomes" id="UP000516028"/>
    </source>
</evidence>
<dbReference type="Proteomes" id="UP000516028">
    <property type="component" value="Chromosome"/>
</dbReference>
<evidence type="ECO:0000313" key="1">
    <source>
        <dbReference type="EMBL" id="QNP47911.1"/>
    </source>
</evidence>
<accession>A0A7H0GHZ5</accession>
<dbReference type="KEGG" id="daer:H9K75_17570"/>
<name>A0A7H0GHZ5_9BURK</name>
<proteinExistence type="predicted"/>
<protein>
    <submittedName>
        <fullName evidence="1">Uncharacterized protein</fullName>
    </submittedName>
</protein>